<gene>
    <name evidence="1" type="ORF">PENTCL1PPCAC_23748</name>
</gene>
<keyword evidence="2" id="KW-1185">Reference proteome</keyword>
<protein>
    <submittedName>
        <fullName evidence="1">Uncharacterized protein</fullName>
    </submittedName>
</protein>
<proteinExistence type="predicted"/>
<feature type="non-terminal residue" evidence="1">
    <location>
        <position position="1"/>
    </location>
</feature>
<reference evidence="1" key="1">
    <citation type="submission" date="2023-10" db="EMBL/GenBank/DDBJ databases">
        <title>Genome assembly of Pristionchus species.</title>
        <authorList>
            <person name="Yoshida K."/>
            <person name="Sommer R.J."/>
        </authorList>
    </citation>
    <scope>NUCLEOTIDE SEQUENCE</scope>
    <source>
        <strain evidence="1">RS0144</strain>
    </source>
</reference>
<dbReference type="AlphaFoldDB" id="A0AAV5U567"/>
<feature type="non-terminal residue" evidence="1">
    <location>
        <position position="71"/>
    </location>
</feature>
<accession>A0AAV5U567</accession>
<sequence>VESSLSSIATDGTKFHQLIDLTLEHHKEERNQLIKRCEELKTKARLVVNSFVVGKLKNWDNTIEVSVTCES</sequence>
<comment type="caution">
    <text evidence="1">The sequence shown here is derived from an EMBL/GenBank/DDBJ whole genome shotgun (WGS) entry which is preliminary data.</text>
</comment>
<dbReference type="EMBL" id="BTSX01000005">
    <property type="protein sequence ID" value="GMT01574.1"/>
    <property type="molecule type" value="Genomic_DNA"/>
</dbReference>
<name>A0AAV5U567_9BILA</name>
<evidence type="ECO:0000313" key="2">
    <source>
        <dbReference type="Proteomes" id="UP001432027"/>
    </source>
</evidence>
<organism evidence="1 2">
    <name type="scientific">Pristionchus entomophagus</name>
    <dbReference type="NCBI Taxonomy" id="358040"/>
    <lineage>
        <taxon>Eukaryota</taxon>
        <taxon>Metazoa</taxon>
        <taxon>Ecdysozoa</taxon>
        <taxon>Nematoda</taxon>
        <taxon>Chromadorea</taxon>
        <taxon>Rhabditida</taxon>
        <taxon>Rhabditina</taxon>
        <taxon>Diplogasteromorpha</taxon>
        <taxon>Diplogasteroidea</taxon>
        <taxon>Neodiplogasteridae</taxon>
        <taxon>Pristionchus</taxon>
    </lineage>
</organism>
<dbReference type="Proteomes" id="UP001432027">
    <property type="component" value="Unassembled WGS sequence"/>
</dbReference>
<evidence type="ECO:0000313" key="1">
    <source>
        <dbReference type="EMBL" id="GMT01574.1"/>
    </source>
</evidence>